<dbReference type="EMBL" id="LK932531">
    <property type="protein sequence ID" value="CDS89895.1"/>
    <property type="molecule type" value="Genomic_DNA"/>
</dbReference>
<dbReference type="PANTHER" id="PTHR42924">
    <property type="entry name" value="EXONUCLEASE"/>
    <property type="match status" value="1"/>
</dbReference>
<reference evidence="6 7" key="2">
    <citation type="submission" date="2017-02" db="EMBL/GenBank/DDBJ databases">
        <authorList>
            <consortium name="Pathogen Informatics"/>
        </authorList>
    </citation>
    <scope>NUCLEOTIDE SEQUENCE [LARGE SCALE GENOMIC DNA]</scope>
    <source>
        <strain evidence="6 7">VRECD0157</strain>
    </source>
</reference>
<dbReference type="SMART" id="SM00481">
    <property type="entry name" value="POLIIIAc"/>
    <property type="match status" value="1"/>
</dbReference>
<dbReference type="PATRIC" id="fig|1496.854.peg.4208"/>
<dbReference type="KEGG" id="pdf:CD630DERM_35310"/>
<evidence type="ECO:0000313" key="5">
    <source>
        <dbReference type="EMBL" id="HBH1541291.1"/>
    </source>
</evidence>
<accession>A0A031WHF1</accession>
<evidence type="ECO:0000313" key="3">
    <source>
        <dbReference type="EMBL" id="CDS90106.1"/>
    </source>
</evidence>
<dbReference type="CDD" id="cd07438">
    <property type="entry name" value="PHP_HisPPase_AMP"/>
    <property type="match status" value="1"/>
</dbReference>
<dbReference type="PANTHER" id="PTHR42924:SF3">
    <property type="entry name" value="POLYMERASE_HISTIDINOL PHOSPHATASE N-TERMINAL DOMAIN-CONTAINING PROTEIN"/>
    <property type="match status" value="1"/>
</dbReference>
<dbReference type="EMBL" id="LK933305">
    <property type="protein sequence ID" value="CDT62575.1"/>
    <property type="molecule type" value="Genomic_DNA"/>
</dbReference>
<dbReference type="Gene3D" id="1.10.150.650">
    <property type="match status" value="1"/>
</dbReference>
<dbReference type="InterPro" id="IPR016195">
    <property type="entry name" value="Pol/histidinol_Pase-like"/>
</dbReference>
<reference evidence="4" key="1">
    <citation type="submission" date="2014-07" db="EMBL/GenBank/DDBJ databases">
        <authorList>
            <person name="Monot Marc"/>
        </authorList>
    </citation>
    <scope>NUCLEOTIDE SEQUENCE</scope>
    <source>
        <strain evidence="4">7032989</strain>
        <strain evidence="3">7032994</strain>
    </source>
</reference>
<dbReference type="Proteomes" id="UP000878956">
    <property type="component" value="Unassembled WGS sequence"/>
</dbReference>
<reference evidence="5" key="3">
    <citation type="journal article" date="2018" name="Genome Biol.">
        <title>SKESA: strategic k-mer extension for scrupulous assemblies.</title>
        <authorList>
            <person name="Souvorov A."/>
            <person name="Agarwala R."/>
            <person name="Lipman D.J."/>
        </authorList>
    </citation>
    <scope>NUCLEOTIDE SEQUENCE</scope>
    <source>
        <strain evidence="5">HN1000</strain>
    </source>
</reference>
<dbReference type="EMBL" id="LK932416">
    <property type="protein sequence ID" value="CDS90106.1"/>
    <property type="molecule type" value="Genomic_DNA"/>
</dbReference>
<evidence type="ECO:0000259" key="1">
    <source>
        <dbReference type="SMART" id="SM00481"/>
    </source>
</evidence>
<dbReference type="EMBL" id="DAEPXK010000006">
    <property type="protein sequence ID" value="HBH1541291.1"/>
    <property type="molecule type" value="Genomic_DNA"/>
</dbReference>
<dbReference type="EMBL" id="FUPS01000011">
    <property type="protein sequence ID" value="SJS81040.1"/>
    <property type="molecule type" value="Genomic_DNA"/>
</dbReference>
<dbReference type="InterPro" id="IPR004013">
    <property type="entry name" value="PHP_dom"/>
</dbReference>
<sequence>MLTELHCHTSISDNNFTTEEIIKKAAEKNINILAITNHDTLSGLDEALVLGEHYGITIIPGIEISAYDYKNRKRVHILGYNIDLNSQEIKNLCNPMVCDRHKASVKMVNKIIDLGYKISLEDVKKYSSKTGIFKQHIMKALIDKGYTDNIYSNLYKELFHRGNGKVYVSLKYVDYRDAIKAIKNSGGICVLAHPGQMDNFSAIEEMVKVGLDGIEVYHPSHNKELEKESLSYAKKYNLVVTGGSDYHGFYSQHNYELGSKSLNKEDLFKFRLALGGVL</sequence>
<dbReference type="SUPFAM" id="SSF89550">
    <property type="entry name" value="PHP domain-like"/>
    <property type="match status" value="1"/>
</dbReference>
<dbReference type="Gene3D" id="3.20.20.140">
    <property type="entry name" value="Metal-dependent hydrolases"/>
    <property type="match status" value="1"/>
</dbReference>
<dbReference type="GO" id="GO:0004534">
    <property type="term" value="F:5'-3' RNA exonuclease activity"/>
    <property type="evidence" value="ECO:0007669"/>
    <property type="project" value="TreeGrafter"/>
</dbReference>
<evidence type="ECO:0000313" key="6">
    <source>
        <dbReference type="EMBL" id="SJS81040.1"/>
    </source>
</evidence>
<dbReference type="InterPro" id="IPR052018">
    <property type="entry name" value="PHP_domain"/>
</dbReference>
<reference evidence="5" key="4">
    <citation type="submission" date="2021-06" db="EMBL/GenBank/DDBJ databases">
        <authorList>
            <consortium name="NCBI Pathogen Detection Project"/>
        </authorList>
    </citation>
    <scope>NUCLEOTIDE SEQUENCE</scope>
    <source>
        <strain evidence="5">HN1000</strain>
    </source>
</reference>
<name>A0A031WHF1_CLODI</name>
<feature type="domain" description="Polymerase/histidinol phosphatase N-terminal" evidence="1">
    <location>
        <begin position="3"/>
        <end position="68"/>
    </location>
</feature>
<dbReference type="Pfam" id="PF02811">
    <property type="entry name" value="PHP"/>
    <property type="match status" value="1"/>
</dbReference>
<evidence type="ECO:0000313" key="4">
    <source>
        <dbReference type="EMBL" id="CDT62575.1"/>
    </source>
</evidence>
<dbReference type="RefSeq" id="WP_003435856.1">
    <property type="nucleotide sequence ID" value="NZ_AP031492.1"/>
</dbReference>
<gene>
    <name evidence="4" type="ORF">BN1095_610022</name>
    <name evidence="2" type="ORF">BN1096_760117</name>
    <name evidence="3" type="ORF">BN1097_760118</name>
    <name evidence="5" type="ORF">KRM00_000750</name>
    <name evidence="6" type="ORF">SAMEA3375112_02921</name>
</gene>
<evidence type="ECO:0000313" key="7">
    <source>
        <dbReference type="Proteomes" id="UP000189137"/>
    </source>
</evidence>
<dbReference type="InterPro" id="IPR003141">
    <property type="entry name" value="Pol/His_phosphatase_N"/>
</dbReference>
<keyword evidence="6" id="KW-0378">Hydrolase</keyword>
<dbReference type="Proteomes" id="UP000189137">
    <property type="component" value="Unassembled WGS sequence"/>
</dbReference>
<evidence type="ECO:0000313" key="2">
    <source>
        <dbReference type="EMBL" id="CDS89895.1"/>
    </source>
</evidence>
<dbReference type="GO" id="GO:0035312">
    <property type="term" value="F:5'-3' DNA exonuclease activity"/>
    <property type="evidence" value="ECO:0007669"/>
    <property type="project" value="TreeGrafter"/>
</dbReference>
<organism evidence="4">
    <name type="scientific">Clostridioides difficile</name>
    <name type="common">Peptoclostridium difficile</name>
    <dbReference type="NCBI Taxonomy" id="1496"/>
    <lineage>
        <taxon>Bacteria</taxon>
        <taxon>Bacillati</taxon>
        <taxon>Bacillota</taxon>
        <taxon>Clostridia</taxon>
        <taxon>Peptostreptococcales</taxon>
        <taxon>Peptostreptococcaceae</taxon>
        <taxon>Clostridioides</taxon>
    </lineage>
</organism>
<dbReference type="AlphaFoldDB" id="A0A031WHF1"/>
<proteinExistence type="predicted"/>
<protein>
    <submittedName>
        <fullName evidence="6">Histidinol phosphatase and related hydrolases of the PHP family</fullName>
    </submittedName>
    <submittedName>
        <fullName evidence="5">PHP domain-containing protein</fullName>
    </submittedName>
    <submittedName>
        <fullName evidence="4">Putative polymerase/histidinol phosphatase-like</fullName>
    </submittedName>
</protein>